<accession>A0A1H3IYS4</accession>
<feature type="transmembrane region" description="Helical" evidence="1">
    <location>
        <begin position="202"/>
        <end position="221"/>
    </location>
</feature>
<feature type="transmembrane region" description="Helical" evidence="1">
    <location>
        <begin position="233"/>
        <end position="256"/>
    </location>
</feature>
<dbReference type="InterPro" id="IPR050469">
    <property type="entry name" value="Diguanylate_Cyclase"/>
</dbReference>
<keyword evidence="1" id="KW-1133">Transmembrane helix</keyword>
<evidence type="ECO:0000313" key="4">
    <source>
        <dbReference type="Proteomes" id="UP000183918"/>
    </source>
</evidence>
<dbReference type="STRING" id="1122142.SAMN02910414_01293"/>
<dbReference type="Gene3D" id="3.30.70.270">
    <property type="match status" value="1"/>
</dbReference>
<feature type="domain" description="GGDEF" evidence="2">
    <location>
        <begin position="418"/>
        <end position="546"/>
    </location>
</feature>
<dbReference type="PROSITE" id="PS50887">
    <property type="entry name" value="GGDEF"/>
    <property type="match status" value="1"/>
</dbReference>
<evidence type="ECO:0000259" key="2">
    <source>
        <dbReference type="PROSITE" id="PS50887"/>
    </source>
</evidence>
<dbReference type="PANTHER" id="PTHR45138:SF9">
    <property type="entry name" value="DIGUANYLATE CYCLASE DGCM-RELATED"/>
    <property type="match status" value="1"/>
</dbReference>
<feature type="transmembrane region" description="Helical" evidence="1">
    <location>
        <begin position="268"/>
        <end position="285"/>
    </location>
</feature>
<dbReference type="SMART" id="SM00267">
    <property type="entry name" value="GGDEF"/>
    <property type="match status" value="1"/>
</dbReference>
<keyword evidence="4" id="KW-1185">Reference proteome</keyword>
<reference evidence="3 4" key="1">
    <citation type="submission" date="2016-10" db="EMBL/GenBank/DDBJ databases">
        <authorList>
            <person name="de Groot N.N."/>
        </authorList>
    </citation>
    <scope>NUCLEOTIDE SEQUENCE [LARGE SCALE GENOMIC DNA]</scope>
    <source>
        <strain evidence="3 4">DSM 14045</strain>
    </source>
</reference>
<dbReference type="InterPro" id="IPR000160">
    <property type="entry name" value="GGDEF_dom"/>
</dbReference>
<dbReference type="PANTHER" id="PTHR45138">
    <property type="entry name" value="REGULATORY COMPONENTS OF SENSORY TRANSDUCTION SYSTEM"/>
    <property type="match status" value="1"/>
</dbReference>
<dbReference type="InterPro" id="IPR043128">
    <property type="entry name" value="Rev_trsase/Diguanyl_cyclase"/>
</dbReference>
<evidence type="ECO:0000313" key="3">
    <source>
        <dbReference type="EMBL" id="SDY32485.1"/>
    </source>
</evidence>
<feature type="transmembrane region" description="Helical" evidence="1">
    <location>
        <begin position="328"/>
        <end position="349"/>
    </location>
</feature>
<gene>
    <name evidence="3" type="ORF">SAMN02910414_01293</name>
</gene>
<feature type="transmembrane region" description="Helical" evidence="1">
    <location>
        <begin position="355"/>
        <end position="372"/>
    </location>
</feature>
<dbReference type="EMBL" id="FNPG01000013">
    <property type="protein sequence ID" value="SDY32485.1"/>
    <property type="molecule type" value="Genomic_DNA"/>
</dbReference>
<evidence type="ECO:0000256" key="1">
    <source>
        <dbReference type="SAM" id="Phobius"/>
    </source>
</evidence>
<dbReference type="InterPro" id="IPR029787">
    <property type="entry name" value="Nucleotide_cyclase"/>
</dbReference>
<dbReference type="Proteomes" id="UP000183918">
    <property type="component" value="Unassembled WGS sequence"/>
</dbReference>
<dbReference type="SUPFAM" id="SSF55073">
    <property type="entry name" value="Nucleotide cyclase"/>
    <property type="match status" value="1"/>
</dbReference>
<dbReference type="CDD" id="cd01949">
    <property type="entry name" value="GGDEF"/>
    <property type="match status" value="1"/>
</dbReference>
<sequence length="546" mass="63756">MNKFFTERDRLFIILVSLLVVFMWIASSMLFAKDGVLRYSSGNKEIVTLKPTKVTETNQKNSNKKQSKYYFDGRVIEKNGGCIQFYTLYQEIKVIEIDKKGKKNTVYEVKKSTSPFGRNSGVRHNFSEISKDAKEVVVELRYDFDIDSKPIRFKCGEESNLYFNIVINNISNQVLVTIEMLLGMYIIMSFWFVGYKRQRQKVILYYGTLLLYMGMWCSLEIDVINMLFDNYSAVYFMIYGILLTAPIPFILFIDSYYEVKSNRVSEGIKIVSAIQAMIMAILQLVGKIELREYLTLIQIELTVMNLYLVYVSYLTIKNNKDTIYRIEKIVETCGLLLGYVLAVLSYRMLHFENNIYVLIVVVVYSIGVWYNITKRELLKDEENKRIEIYRSQAEYDILTNVKNRNSFENFMYDLKEYSGYAVCVFDLNNLKVCNDTYGHKAGDRLIVACANCIKDVFDKLGDVYRIGGDEFCVIFKCGNKKEIEILLDDMQTLQNQYNKTTRTVKVEVAAGYAIFSPRYDDNLENTFSRADKMMYYNKRMKKADDN</sequence>
<dbReference type="NCBIfam" id="TIGR00254">
    <property type="entry name" value="GGDEF"/>
    <property type="match status" value="1"/>
</dbReference>
<feature type="transmembrane region" description="Helical" evidence="1">
    <location>
        <begin position="174"/>
        <end position="195"/>
    </location>
</feature>
<protein>
    <submittedName>
        <fullName evidence="3">Diguanylate cyclase (GGDEF) domain-containing protein</fullName>
    </submittedName>
</protein>
<proteinExistence type="predicted"/>
<dbReference type="GO" id="GO:0052621">
    <property type="term" value="F:diguanylate cyclase activity"/>
    <property type="evidence" value="ECO:0007669"/>
    <property type="project" value="TreeGrafter"/>
</dbReference>
<name>A0A1H3IYS4_9FIRM</name>
<organism evidence="3 4">
    <name type="scientific">Lachnobacterium bovis DSM 14045</name>
    <dbReference type="NCBI Taxonomy" id="1122142"/>
    <lineage>
        <taxon>Bacteria</taxon>
        <taxon>Bacillati</taxon>
        <taxon>Bacillota</taxon>
        <taxon>Clostridia</taxon>
        <taxon>Lachnospirales</taxon>
        <taxon>Lachnospiraceae</taxon>
        <taxon>Lachnobacterium</taxon>
    </lineage>
</organism>
<feature type="transmembrane region" description="Helical" evidence="1">
    <location>
        <begin position="297"/>
        <end position="316"/>
    </location>
</feature>
<keyword evidence="1" id="KW-0812">Transmembrane</keyword>
<dbReference type="AlphaFoldDB" id="A0A1H3IYS4"/>
<dbReference type="Pfam" id="PF00990">
    <property type="entry name" value="GGDEF"/>
    <property type="match status" value="1"/>
</dbReference>
<keyword evidence="1" id="KW-0472">Membrane</keyword>